<feature type="transmembrane region" description="Helical" evidence="7">
    <location>
        <begin position="107"/>
        <end position="128"/>
    </location>
</feature>
<dbReference type="InterPro" id="IPR051393">
    <property type="entry name" value="ABC_transporter_permease"/>
</dbReference>
<dbReference type="AlphaFoldDB" id="A0A3D9ID06"/>
<feature type="transmembrane region" description="Helical" evidence="7">
    <location>
        <begin position="75"/>
        <end position="95"/>
    </location>
</feature>
<dbReference type="OrthoDB" id="145927at2"/>
<reference evidence="9 10" key="1">
    <citation type="submission" date="2018-07" db="EMBL/GenBank/DDBJ databases">
        <title>Genomic Encyclopedia of Type Strains, Phase III (KMG-III): the genomes of soil and plant-associated and newly described type strains.</title>
        <authorList>
            <person name="Whitman W."/>
        </authorList>
    </citation>
    <scope>NUCLEOTIDE SEQUENCE [LARGE SCALE GENOMIC DNA]</scope>
    <source>
        <strain evidence="9 10">CECT 7287</strain>
    </source>
</reference>
<sequence length="299" mass="33792">MRHTLKSVYKARYLYLFLLIPFAFIALFIFYPFLRGFQISLLDWSGGNRTEFVGFDNYRELFWNEPLLGRAVRNILILAVAGILQAVGISFLMAWVIHHIRSAKSKYVMRIFVIVPSLIPAIVGYLLWKKFYEPEGLVNRLLGLVGLDFLQQAWLGDVTVVVTAIVFAGFPWLNGANTLIYLAGFLQIPKEMYEAAKIDGATSWRTLWHLEIPMLAGQTRILLLLSLISLLQNYDNVFLLTQGGPMDASVVPGILLYKNAFLFGRYGYASAIGVSLFAFIFILSLLSMRLSKESGEKVS</sequence>
<dbReference type="CDD" id="cd06261">
    <property type="entry name" value="TM_PBP2"/>
    <property type="match status" value="1"/>
</dbReference>
<dbReference type="PROSITE" id="PS50928">
    <property type="entry name" value="ABC_TM1"/>
    <property type="match status" value="1"/>
</dbReference>
<evidence type="ECO:0000256" key="3">
    <source>
        <dbReference type="ARBA" id="ARBA00022475"/>
    </source>
</evidence>
<dbReference type="GO" id="GO:0005886">
    <property type="term" value="C:plasma membrane"/>
    <property type="evidence" value="ECO:0007669"/>
    <property type="project" value="UniProtKB-SubCell"/>
</dbReference>
<protein>
    <submittedName>
        <fullName evidence="9">Raffinose/stachyose/melibiose transport system permease protein</fullName>
    </submittedName>
</protein>
<dbReference type="GO" id="GO:0055085">
    <property type="term" value="P:transmembrane transport"/>
    <property type="evidence" value="ECO:0007669"/>
    <property type="project" value="InterPro"/>
</dbReference>
<keyword evidence="5 7" id="KW-1133">Transmembrane helix</keyword>
<evidence type="ECO:0000256" key="6">
    <source>
        <dbReference type="ARBA" id="ARBA00023136"/>
    </source>
</evidence>
<name>A0A3D9ID06_9BACL</name>
<evidence type="ECO:0000256" key="2">
    <source>
        <dbReference type="ARBA" id="ARBA00022448"/>
    </source>
</evidence>
<keyword evidence="4 7" id="KW-0812">Transmembrane</keyword>
<keyword evidence="2 7" id="KW-0813">Transport</keyword>
<dbReference type="RefSeq" id="WP_116064360.1">
    <property type="nucleotide sequence ID" value="NZ_QRDZ01000032.1"/>
</dbReference>
<comment type="subcellular location">
    <subcellularLocation>
        <location evidence="1 7">Cell membrane</location>
        <topology evidence="1 7">Multi-pass membrane protein</topology>
    </subcellularLocation>
</comment>
<comment type="caution">
    <text evidence="9">The sequence shown here is derived from an EMBL/GenBank/DDBJ whole genome shotgun (WGS) entry which is preliminary data.</text>
</comment>
<keyword evidence="3" id="KW-1003">Cell membrane</keyword>
<evidence type="ECO:0000256" key="5">
    <source>
        <dbReference type="ARBA" id="ARBA00022989"/>
    </source>
</evidence>
<dbReference type="InterPro" id="IPR035906">
    <property type="entry name" value="MetI-like_sf"/>
</dbReference>
<feature type="transmembrane region" description="Helical" evidence="7">
    <location>
        <begin position="12"/>
        <end position="34"/>
    </location>
</feature>
<feature type="transmembrane region" description="Helical" evidence="7">
    <location>
        <begin position="207"/>
        <end position="231"/>
    </location>
</feature>
<evidence type="ECO:0000256" key="4">
    <source>
        <dbReference type="ARBA" id="ARBA00022692"/>
    </source>
</evidence>
<dbReference type="Pfam" id="PF00528">
    <property type="entry name" value="BPD_transp_1"/>
    <property type="match status" value="1"/>
</dbReference>
<evidence type="ECO:0000313" key="10">
    <source>
        <dbReference type="Proteomes" id="UP000256977"/>
    </source>
</evidence>
<dbReference type="Gene3D" id="1.10.3720.10">
    <property type="entry name" value="MetI-like"/>
    <property type="match status" value="1"/>
</dbReference>
<dbReference type="Proteomes" id="UP000256977">
    <property type="component" value="Unassembled WGS sequence"/>
</dbReference>
<dbReference type="PANTHER" id="PTHR30193:SF37">
    <property type="entry name" value="INNER MEMBRANE ABC TRANSPORTER PERMEASE PROTEIN YCJO"/>
    <property type="match status" value="1"/>
</dbReference>
<feature type="transmembrane region" description="Helical" evidence="7">
    <location>
        <begin position="266"/>
        <end position="286"/>
    </location>
</feature>
<dbReference type="PANTHER" id="PTHR30193">
    <property type="entry name" value="ABC TRANSPORTER PERMEASE PROTEIN"/>
    <property type="match status" value="1"/>
</dbReference>
<dbReference type="InterPro" id="IPR000515">
    <property type="entry name" value="MetI-like"/>
</dbReference>
<comment type="similarity">
    <text evidence="7">Belongs to the binding-protein-dependent transport system permease family.</text>
</comment>
<gene>
    <name evidence="9" type="ORF">DFP98_13228</name>
</gene>
<evidence type="ECO:0000259" key="8">
    <source>
        <dbReference type="PROSITE" id="PS50928"/>
    </source>
</evidence>
<evidence type="ECO:0000313" key="9">
    <source>
        <dbReference type="EMBL" id="RED59106.1"/>
    </source>
</evidence>
<proteinExistence type="inferred from homology"/>
<dbReference type="EMBL" id="QRDZ01000032">
    <property type="protein sequence ID" value="RED59106.1"/>
    <property type="molecule type" value="Genomic_DNA"/>
</dbReference>
<feature type="domain" description="ABC transmembrane type-1" evidence="8">
    <location>
        <begin position="72"/>
        <end position="287"/>
    </location>
</feature>
<organism evidence="9 10">
    <name type="scientific">Cohnella phaseoli</name>
    <dbReference type="NCBI Taxonomy" id="456490"/>
    <lineage>
        <taxon>Bacteria</taxon>
        <taxon>Bacillati</taxon>
        <taxon>Bacillota</taxon>
        <taxon>Bacilli</taxon>
        <taxon>Bacillales</taxon>
        <taxon>Paenibacillaceae</taxon>
        <taxon>Cohnella</taxon>
    </lineage>
</organism>
<feature type="transmembrane region" description="Helical" evidence="7">
    <location>
        <begin position="158"/>
        <end position="186"/>
    </location>
</feature>
<dbReference type="SUPFAM" id="SSF161098">
    <property type="entry name" value="MetI-like"/>
    <property type="match status" value="1"/>
</dbReference>
<evidence type="ECO:0000256" key="7">
    <source>
        <dbReference type="RuleBase" id="RU363032"/>
    </source>
</evidence>
<keyword evidence="10" id="KW-1185">Reference proteome</keyword>
<accession>A0A3D9ID06</accession>
<keyword evidence="6 7" id="KW-0472">Membrane</keyword>
<evidence type="ECO:0000256" key="1">
    <source>
        <dbReference type="ARBA" id="ARBA00004651"/>
    </source>
</evidence>